<keyword evidence="2" id="KW-1185">Reference proteome</keyword>
<evidence type="ECO:0000313" key="2">
    <source>
        <dbReference type="Proteomes" id="UP000829720"/>
    </source>
</evidence>
<evidence type="ECO:0000313" key="1">
    <source>
        <dbReference type="EMBL" id="KAI1893413.1"/>
    </source>
</evidence>
<dbReference type="AlphaFoldDB" id="A0A8T3D7G9"/>
<name>A0A8T3D7G9_9TELE</name>
<proteinExistence type="predicted"/>
<gene>
    <name evidence="1" type="ORF">AGOR_G00123470</name>
</gene>
<sequence>MAEYELWHRDYQKFLEVTVFLLIGVELFRKKSYAEALVYLVYSSQCNKELLLRGPARGHSQELLANYRRACLLKLNARAAALFEAGSKAAVSEGLEILMELVVPCMPFLLASDAADGTQEADLAAVETVRNCWCSYLDQEMEPPILEKLTEFLPKLLDCSGETRSFCPPPRLPSCSTQELCERFRRVVTSQKHTPSNGT</sequence>
<comment type="caution">
    <text evidence="1">The sequence shown here is derived from an EMBL/GenBank/DDBJ whole genome shotgun (WGS) entry which is preliminary data.</text>
</comment>
<organism evidence="1 2">
    <name type="scientific">Albula goreensis</name>
    <dbReference type="NCBI Taxonomy" id="1534307"/>
    <lineage>
        <taxon>Eukaryota</taxon>
        <taxon>Metazoa</taxon>
        <taxon>Chordata</taxon>
        <taxon>Craniata</taxon>
        <taxon>Vertebrata</taxon>
        <taxon>Euteleostomi</taxon>
        <taxon>Actinopterygii</taxon>
        <taxon>Neopterygii</taxon>
        <taxon>Teleostei</taxon>
        <taxon>Albuliformes</taxon>
        <taxon>Albulidae</taxon>
        <taxon>Albula</taxon>
    </lineage>
</organism>
<dbReference type="Proteomes" id="UP000829720">
    <property type="component" value="Unassembled WGS sequence"/>
</dbReference>
<accession>A0A8T3D7G9</accession>
<protein>
    <submittedName>
        <fullName evidence="1">Uncharacterized protein</fullName>
    </submittedName>
</protein>
<dbReference type="EMBL" id="JAERUA010000011">
    <property type="protein sequence ID" value="KAI1893413.1"/>
    <property type="molecule type" value="Genomic_DNA"/>
</dbReference>
<dbReference type="OrthoDB" id="2420415at2759"/>
<reference evidence="1" key="1">
    <citation type="submission" date="2021-01" db="EMBL/GenBank/DDBJ databases">
        <authorList>
            <person name="Zahm M."/>
            <person name="Roques C."/>
            <person name="Cabau C."/>
            <person name="Klopp C."/>
            <person name="Donnadieu C."/>
            <person name="Jouanno E."/>
            <person name="Lampietro C."/>
            <person name="Louis A."/>
            <person name="Herpin A."/>
            <person name="Echchiki A."/>
            <person name="Berthelot C."/>
            <person name="Parey E."/>
            <person name="Roest-Crollius H."/>
            <person name="Braasch I."/>
            <person name="Postlethwait J."/>
            <person name="Bobe J."/>
            <person name="Montfort J."/>
            <person name="Bouchez O."/>
            <person name="Begum T."/>
            <person name="Mejri S."/>
            <person name="Adams A."/>
            <person name="Chen W.-J."/>
            <person name="Guiguen Y."/>
        </authorList>
    </citation>
    <scope>NUCLEOTIDE SEQUENCE</scope>
    <source>
        <tissue evidence="1">Blood</tissue>
    </source>
</reference>